<keyword evidence="3 6" id="KW-0808">Transferase</keyword>
<feature type="binding site" evidence="6">
    <location>
        <position position="296"/>
    </location>
    <ligand>
        <name>S-adenosyl-L-methionine</name>
        <dbReference type="ChEBI" id="CHEBI:59789"/>
    </ligand>
</feature>
<feature type="binding site" evidence="6">
    <location>
        <position position="338"/>
    </location>
    <ligand>
        <name>S-adenosyl-L-methionine</name>
        <dbReference type="ChEBI" id="CHEBI:59789"/>
    </ligand>
</feature>
<dbReference type="SUPFAM" id="SSF53335">
    <property type="entry name" value="S-adenosyl-L-methionine-dependent methyltransferases"/>
    <property type="match status" value="1"/>
</dbReference>
<sequence>MGAHRGTGGGAMSIDPVRAVAYEAMREVDDKDAYVNLVVPRLLRDRGVTGRDAAFATELVSGTIRLRGTYDAVIATLARQGLDRVDAPVLDALRLGAHQLLSMRVPDHAAVSTTVELVRRHVGHKPVGFTNAVLRKIASRDLESWIGEVTRGLEGDEALAVAYSHPVWIVRELRAALPDPAELPALLTADNAPPKVTLVARPGLIDPDELPGTPGALSPYARILDAGGVPGDIAAVRDGRAGVQDEGSQLVALGAAEAPVDGRDERWLDLCAGPGGKAALWGALARQRGAVVVANEVQRHRADLVRQGVRALDNVEVTVHDGRHGPWEPGSFDRVLVDAPCTGLGALRRRPESRWRRTPDDLADLTRLQRDLLDRALELVRPGGVVAYATCSPVVAETRGVVDAVARDRPDVVLESTRQWWPHRDGTDAMFLALLRRPA</sequence>
<dbReference type="EMBL" id="VLNT01000011">
    <property type="protein sequence ID" value="TSD62066.1"/>
    <property type="molecule type" value="Genomic_DNA"/>
</dbReference>
<dbReference type="CDD" id="cd02440">
    <property type="entry name" value="AdoMet_MTases"/>
    <property type="match status" value="1"/>
</dbReference>
<evidence type="ECO:0000259" key="7">
    <source>
        <dbReference type="PROSITE" id="PS51686"/>
    </source>
</evidence>
<evidence type="ECO:0000313" key="8">
    <source>
        <dbReference type="EMBL" id="TSD62066.1"/>
    </source>
</evidence>
<dbReference type="SUPFAM" id="SSF48013">
    <property type="entry name" value="NusB-like"/>
    <property type="match status" value="1"/>
</dbReference>
<dbReference type="Pfam" id="PF01029">
    <property type="entry name" value="NusB"/>
    <property type="match status" value="1"/>
</dbReference>
<keyword evidence="9" id="KW-1185">Reference proteome</keyword>
<dbReference type="GO" id="GO:0008173">
    <property type="term" value="F:RNA methyltransferase activity"/>
    <property type="evidence" value="ECO:0007669"/>
    <property type="project" value="InterPro"/>
</dbReference>
<proteinExistence type="inferred from homology"/>
<dbReference type="Pfam" id="PF01189">
    <property type="entry name" value="Methyltr_RsmB-F"/>
    <property type="match status" value="1"/>
</dbReference>
<dbReference type="Gene3D" id="1.10.940.10">
    <property type="entry name" value="NusB-like"/>
    <property type="match status" value="1"/>
</dbReference>
<evidence type="ECO:0000256" key="4">
    <source>
        <dbReference type="ARBA" id="ARBA00022691"/>
    </source>
</evidence>
<dbReference type="GO" id="GO:0006355">
    <property type="term" value="P:regulation of DNA-templated transcription"/>
    <property type="evidence" value="ECO:0007669"/>
    <property type="project" value="InterPro"/>
</dbReference>
<dbReference type="PANTHER" id="PTHR22807:SF53">
    <property type="entry name" value="RIBOSOMAL RNA SMALL SUBUNIT METHYLTRANSFERASE B-RELATED"/>
    <property type="match status" value="1"/>
</dbReference>
<dbReference type="Gene3D" id="3.40.50.150">
    <property type="entry name" value="Vaccinia Virus protein VP39"/>
    <property type="match status" value="1"/>
</dbReference>
<feature type="binding site" evidence="6">
    <location>
        <position position="321"/>
    </location>
    <ligand>
        <name>S-adenosyl-L-methionine</name>
        <dbReference type="ChEBI" id="CHEBI:59789"/>
    </ligand>
</feature>
<dbReference type="InterPro" id="IPR001678">
    <property type="entry name" value="MeTrfase_RsmB-F_NOP2_dom"/>
</dbReference>
<protein>
    <submittedName>
        <fullName evidence="8">rRNA cytosine-C5-methyltransferase</fullName>
    </submittedName>
</protein>
<feature type="domain" description="SAM-dependent MTase RsmB/NOP-type" evidence="7">
    <location>
        <begin position="172"/>
        <end position="439"/>
    </location>
</feature>
<evidence type="ECO:0000256" key="3">
    <source>
        <dbReference type="ARBA" id="ARBA00022679"/>
    </source>
</evidence>
<dbReference type="PRINTS" id="PR02008">
    <property type="entry name" value="RCMTFAMILY"/>
</dbReference>
<evidence type="ECO:0000313" key="9">
    <source>
        <dbReference type="Proteomes" id="UP000316988"/>
    </source>
</evidence>
<dbReference type="GO" id="GO:0001510">
    <property type="term" value="P:RNA methylation"/>
    <property type="evidence" value="ECO:0007669"/>
    <property type="project" value="InterPro"/>
</dbReference>
<dbReference type="PROSITE" id="PS51686">
    <property type="entry name" value="SAM_MT_RSMB_NOP"/>
    <property type="match status" value="1"/>
</dbReference>
<evidence type="ECO:0000256" key="2">
    <source>
        <dbReference type="ARBA" id="ARBA00022603"/>
    </source>
</evidence>
<comment type="similarity">
    <text evidence="1 6">Belongs to the class I-like SAM-binding methyltransferase superfamily. RsmB/NOP family.</text>
</comment>
<keyword evidence="5 6" id="KW-0694">RNA-binding</keyword>
<dbReference type="InterPro" id="IPR029063">
    <property type="entry name" value="SAM-dependent_MTases_sf"/>
</dbReference>
<reference evidence="8 9" key="1">
    <citation type="submission" date="2019-07" db="EMBL/GenBank/DDBJ databases">
        <authorList>
            <person name="Zhao L.H."/>
        </authorList>
    </citation>
    <scope>NUCLEOTIDE SEQUENCE [LARGE SCALE GENOMIC DNA]</scope>
    <source>
        <strain evidence="8 9">Co35</strain>
    </source>
</reference>
<evidence type="ECO:0000256" key="5">
    <source>
        <dbReference type="ARBA" id="ARBA00022884"/>
    </source>
</evidence>
<accession>A0A554S6X5</accession>
<dbReference type="InterPro" id="IPR023267">
    <property type="entry name" value="RCMT"/>
</dbReference>
<comment type="caution">
    <text evidence="8">The sequence shown here is derived from an EMBL/GenBank/DDBJ whole genome shotgun (WGS) entry which is preliminary data.</text>
</comment>
<organism evidence="8 9">
    <name type="scientific">Aeromicrobium piscarium</name>
    <dbReference type="NCBI Taxonomy" id="2590901"/>
    <lineage>
        <taxon>Bacteria</taxon>
        <taxon>Bacillati</taxon>
        <taxon>Actinomycetota</taxon>
        <taxon>Actinomycetes</taxon>
        <taxon>Propionibacteriales</taxon>
        <taxon>Nocardioidaceae</taxon>
        <taxon>Aeromicrobium</taxon>
    </lineage>
</organism>
<dbReference type="InterPro" id="IPR049560">
    <property type="entry name" value="MeTrfase_RsmB-F_NOP2_cat"/>
</dbReference>
<dbReference type="AlphaFoldDB" id="A0A554S6X5"/>
<evidence type="ECO:0000256" key="6">
    <source>
        <dbReference type="PROSITE-ProRule" id="PRU01023"/>
    </source>
</evidence>
<evidence type="ECO:0000256" key="1">
    <source>
        <dbReference type="ARBA" id="ARBA00007494"/>
    </source>
</evidence>
<keyword evidence="4 6" id="KW-0949">S-adenosyl-L-methionine</keyword>
<dbReference type="InterPro" id="IPR006027">
    <property type="entry name" value="NusB_RsmB_TIM44"/>
</dbReference>
<dbReference type="PANTHER" id="PTHR22807">
    <property type="entry name" value="NOP2 YEAST -RELATED NOL1/NOP2/FMU SUN DOMAIN-CONTAINING"/>
    <property type="match status" value="1"/>
</dbReference>
<feature type="active site" description="Nucleophile" evidence="6">
    <location>
        <position position="391"/>
    </location>
</feature>
<dbReference type="Proteomes" id="UP000316988">
    <property type="component" value="Unassembled WGS sequence"/>
</dbReference>
<dbReference type="InterPro" id="IPR018314">
    <property type="entry name" value="RsmB/NOL1/NOP2-like_CS"/>
</dbReference>
<keyword evidence="2 6" id="KW-0489">Methyltransferase</keyword>
<name>A0A554S6X5_9ACTN</name>
<dbReference type="GO" id="GO:0003723">
    <property type="term" value="F:RNA binding"/>
    <property type="evidence" value="ECO:0007669"/>
    <property type="project" value="UniProtKB-UniRule"/>
</dbReference>
<feature type="binding site" evidence="6">
    <location>
        <begin position="271"/>
        <end position="277"/>
    </location>
    <ligand>
        <name>S-adenosyl-L-methionine</name>
        <dbReference type="ChEBI" id="CHEBI:59789"/>
    </ligand>
</feature>
<dbReference type="OrthoDB" id="9810297at2"/>
<dbReference type="InterPro" id="IPR035926">
    <property type="entry name" value="NusB-like_sf"/>
</dbReference>
<dbReference type="PROSITE" id="PS01153">
    <property type="entry name" value="NOL1_NOP2_SUN"/>
    <property type="match status" value="1"/>
</dbReference>
<gene>
    <name evidence="8" type="ORF">FNM00_13185</name>
</gene>